<evidence type="ECO:0008006" key="4">
    <source>
        <dbReference type="Google" id="ProtNLM"/>
    </source>
</evidence>
<sequence>MAAVRHLQPDARGDCADAGHLRAGQDEARPLRLGDAAADRMAAGLHADGRLAEAVPSGSEDRLPGARQPVRGCHRRRQGAGAGQVDGADAADRAERSHRCDPVRPVRAGGRQHRLVWPAHRAEGARPGPPDRQRNAVRSAGRHALTPVSEGGMRTACRRGSRRTTMREEIESLGRYLGQAMRLMVGVPDYDTYVRHMQETHPGQPVMTYEEFFRERQDARYKGRVGRCC</sequence>
<dbReference type="KEGG" id="rsn:RSPO_c03340"/>
<dbReference type="PATRIC" id="fig|1031711.3.peg.3272"/>
<feature type="region of interest" description="Disordered" evidence="1">
    <location>
        <begin position="53"/>
        <end position="143"/>
    </location>
</feature>
<dbReference type="AlphaFoldDB" id="F6G4N4"/>
<dbReference type="InterPro" id="IPR007423">
    <property type="entry name" value="Sel_put"/>
</dbReference>
<dbReference type="HOGENOM" id="CLU_1209004_0_0_4"/>
<organism evidence="2 3">
    <name type="scientific">Ralstonia solanacearum (strain Po82)</name>
    <dbReference type="NCBI Taxonomy" id="1031711"/>
    <lineage>
        <taxon>Bacteria</taxon>
        <taxon>Pseudomonadati</taxon>
        <taxon>Pseudomonadota</taxon>
        <taxon>Betaproteobacteria</taxon>
        <taxon>Burkholderiales</taxon>
        <taxon>Burkholderiaceae</taxon>
        <taxon>Ralstonia</taxon>
        <taxon>Ralstonia solanacearum species complex</taxon>
    </lineage>
</organism>
<proteinExistence type="predicted"/>
<reference evidence="2 3" key="1">
    <citation type="journal article" date="2011" name="J. Bacteriol.">
        <title>Complete genome sequence of the plant pathogen Ralstonia solanacearum strain Po82.</title>
        <authorList>
            <person name="Xu J."/>
            <person name="Zheng H.J."/>
            <person name="Liu L."/>
            <person name="Pan Z.C."/>
            <person name="Prior P."/>
            <person name="Tang B."/>
            <person name="Xu J.S."/>
            <person name="Zhang H."/>
            <person name="Tian Q."/>
            <person name="Zhang L.Q."/>
            <person name="Feng J."/>
        </authorList>
    </citation>
    <scope>NUCLEOTIDE SEQUENCE [LARGE SCALE GENOMIC DNA]</scope>
    <source>
        <strain evidence="2 3">Po82</strain>
    </source>
</reference>
<feature type="compositionally biased region" description="Basic and acidic residues" evidence="1">
    <location>
        <begin position="90"/>
        <end position="104"/>
    </location>
</feature>
<feature type="compositionally biased region" description="Basic and acidic residues" evidence="1">
    <location>
        <begin position="120"/>
        <end position="134"/>
    </location>
</feature>
<dbReference type="PANTHER" id="PTHR38453">
    <property type="entry name" value="CYTOPLASMIC PROTEIN-RELATED"/>
    <property type="match status" value="1"/>
</dbReference>
<dbReference type="eggNOG" id="COG2879">
    <property type="taxonomic scope" value="Bacteria"/>
</dbReference>
<evidence type="ECO:0000313" key="3">
    <source>
        <dbReference type="Proteomes" id="UP000007953"/>
    </source>
</evidence>
<protein>
    <recommendedName>
        <fullName evidence="4">DUF466 domain-containing protein</fullName>
    </recommendedName>
</protein>
<accession>F6G4N4</accession>
<dbReference type="Pfam" id="PF04328">
    <property type="entry name" value="Sel_put"/>
    <property type="match status" value="1"/>
</dbReference>
<evidence type="ECO:0000256" key="1">
    <source>
        <dbReference type="SAM" id="MobiDB-lite"/>
    </source>
</evidence>
<dbReference type="PANTHER" id="PTHR38453:SF1">
    <property type="entry name" value="CYTOPLASMIC PROTEIN"/>
    <property type="match status" value="1"/>
</dbReference>
<dbReference type="EMBL" id="CP002819">
    <property type="protein sequence ID" value="AEG70631.1"/>
    <property type="molecule type" value="Genomic_DNA"/>
</dbReference>
<name>F6G4N4_RALS8</name>
<feature type="compositionally biased region" description="Basic and acidic residues" evidence="1">
    <location>
        <begin position="7"/>
        <end position="29"/>
    </location>
</feature>
<feature type="region of interest" description="Disordered" evidence="1">
    <location>
        <begin position="1"/>
        <end position="29"/>
    </location>
</feature>
<evidence type="ECO:0000313" key="2">
    <source>
        <dbReference type="EMBL" id="AEG70631.1"/>
    </source>
</evidence>
<dbReference type="Proteomes" id="UP000007953">
    <property type="component" value="Chromosome"/>
</dbReference>
<gene>
    <name evidence="2" type="ordered locus">RSPO_c03340</name>
</gene>